<name>A0A644Z292_9ZZZZ</name>
<sequence length="201" mass="22328">MCTAVVFENRNIDPFVGVDNGLVYFGLFQASTLWQRDTLVIGFLMCGNNFCPGSFSGSFDSAVSVTFTPVVARVVENSYLTGTCIETLFDDFRHQFWIGVSGQFGSFIPSDIRFYTNPISLADEVFHSPQFGNSFAKHSFGFPAQYGNHVVFCCSICSLKRLSEYAHRICIFNGCDSCAGKSNSFQEISSVHNVFNLLFVL</sequence>
<dbReference type="EMBL" id="VSSQ01007108">
    <property type="protein sequence ID" value="MPM34872.1"/>
    <property type="molecule type" value="Genomic_DNA"/>
</dbReference>
<protein>
    <submittedName>
        <fullName evidence="1">Uncharacterized protein</fullName>
    </submittedName>
</protein>
<proteinExistence type="predicted"/>
<comment type="caution">
    <text evidence="1">The sequence shown here is derived from an EMBL/GenBank/DDBJ whole genome shotgun (WGS) entry which is preliminary data.</text>
</comment>
<dbReference type="AlphaFoldDB" id="A0A644Z292"/>
<reference evidence="1" key="1">
    <citation type="submission" date="2019-08" db="EMBL/GenBank/DDBJ databases">
        <authorList>
            <person name="Kucharzyk K."/>
            <person name="Murdoch R.W."/>
            <person name="Higgins S."/>
            <person name="Loffler F."/>
        </authorList>
    </citation>
    <scope>NUCLEOTIDE SEQUENCE</scope>
</reference>
<evidence type="ECO:0000313" key="1">
    <source>
        <dbReference type="EMBL" id="MPM34872.1"/>
    </source>
</evidence>
<gene>
    <name evidence="1" type="ORF">SDC9_81462</name>
</gene>
<accession>A0A644Z292</accession>
<organism evidence="1">
    <name type="scientific">bioreactor metagenome</name>
    <dbReference type="NCBI Taxonomy" id="1076179"/>
    <lineage>
        <taxon>unclassified sequences</taxon>
        <taxon>metagenomes</taxon>
        <taxon>ecological metagenomes</taxon>
    </lineage>
</organism>